<keyword evidence="6" id="KW-0496">Mitochondrion</keyword>
<evidence type="ECO:0000256" key="1">
    <source>
        <dbReference type="ARBA" id="ARBA00004173"/>
    </source>
</evidence>
<evidence type="ECO:0000256" key="3">
    <source>
        <dbReference type="ARBA" id="ARBA00022730"/>
    </source>
</evidence>
<dbReference type="FunCoup" id="A0A4W3IQD5">
    <property type="interactions" value="388"/>
</dbReference>
<dbReference type="FunFam" id="2.40.50.140:FF:000137">
    <property type="entry name" value="28S ribosomal protein S17, mitochondrial"/>
    <property type="match status" value="1"/>
</dbReference>
<dbReference type="Pfam" id="PF00366">
    <property type="entry name" value="Ribosomal_S17"/>
    <property type="match status" value="1"/>
</dbReference>
<comment type="similarity">
    <text evidence="2">Belongs to the universal ribosomal protein uS17 family.</text>
</comment>
<keyword evidence="7" id="KW-0687">Ribonucleoprotein</keyword>
<dbReference type="GO" id="GO:0005743">
    <property type="term" value="C:mitochondrial inner membrane"/>
    <property type="evidence" value="ECO:0007669"/>
    <property type="project" value="UniProtKB-ARBA"/>
</dbReference>
<dbReference type="OMA" id="TVHAKWI"/>
<dbReference type="InterPro" id="IPR039193">
    <property type="entry name" value="Ribosomal_uS17m_metazoa"/>
</dbReference>
<proteinExistence type="inferred from homology"/>
<dbReference type="GO" id="GO:0005763">
    <property type="term" value="C:mitochondrial small ribosomal subunit"/>
    <property type="evidence" value="ECO:0007669"/>
    <property type="project" value="InterPro"/>
</dbReference>
<evidence type="ECO:0000256" key="2">
    <source>
        <dbReference type="ARBA" id="ARBA00010254"/>
    </source>
</evidence>
<organism evidence="10 11">
    <name type="scientific">Callorhinchus milii</name>
    <name type="common">Ghost shark</name>
    <dbReference type="NCBI Taxonomy" id="7868"/>
    <lineage>
        <taxon>Eukaryota</taxon>
        <taxon>Metazoa</taxon>
        <taxon>Chordata</taxon>
        <taxon>Craniata</taxon>
        <taxon>Vertebrata</taxon>
        <taxon>Chondrichthyes</taxon>
        <taxon>Holocephali</taxon>
        <taxon>Chimaeriformes</taxon>
        <taxon>Callorhinchidae</taxon>
        <taxon>Callorhinchus</taxon>
    </lineage>
</organism>
<evidence type="ECO:0000256" key="4">
    <source>
        <dbReference type="ARBA" id="ARBA00022884"/>
    </source>
</evidence>
<evidence type="ECO:0000256" key="8">
    <source>
        <dbReference type="ARBA" id="ARBA00070246"/>
    </source>
</evidence>
<accession>A0A4W3IQD5</accession>
<evidence type="ECO:0000313" key="10">
    <source>
        <dbReference type="Ensembl" id="ENSCMIP00000028653.1"/>
    </source>
</evidence>
<gene>
    <name evidence="10" type="primary">mrps17</name>
</gene>
<name>A0A4W3IQD5_CALMI</name>
<evidence type="ECO:0000256" key="9">
    <source>
        <dbReference type="ARBA" id="ARBA00078462"/>
    </source>
</evidence>
<comment type="subcellular location">
    <subcellularLocation>
        <location evidence="1">Mitochondrion</location>
    </subcellularLocation>
</comment>
<dbReference type="GO" id="GO:0032543">
    <property type="term" value="P:mitochondrial translation"/>
    <property type="evidence" value="ECO:0007669"/>
    <property type="project" value="TreeGrafter"/>
</dbReference>
<reference evidence="10" key="4">
    <citation type="submission" date="2025-08" db="UniProtKB">
        <authorList>
            <consortium name="Ensembl"/>
        </authorList>
    </citation>
    <scope>IDENTIFICATION</scope>
</reference>
<dbReference type="InterPro" id="IPR012340">
    <property type="entry name" value="NA-bd_OB-fold"/>
</dbReference>
<evidence type="ECO:0000256" key="7">
    <source>
        <dbReference type="ARBA" id="ARBA00023274"/>
    </source>
</evidence>
<dbReference type="GeneTree" id="ENSGT00530000064130"/>
<evidence type="ECO:0000256" key="5">
    <source>
        <dbReference type="ARBA" id="ARBA00022980"/>
    </source>
</evidence>
<dbReference type="STRING" id="7868.ENSCMIP00000028653"/>
<dbReference type="GO" id="GO:0003735">
    <property type="term" value="F:structural constituent of ribosome"/>
    <property type="evidence" value="ECO:0007669"/>
    <property type="project" value="InterPro"/>
</dbReference>
<reference evidence="11" key="1">
    <citation type="journal article" date="2006" name="Science">
        <title>Ancient noncoding elements conserved in the human genome.</title>
        <authorList>
            <person name="Venkatesh B."/>
            <person name="Kirkness E.F."/>
            <person name="Loh Y.H."/>
            <person name="Halpern A.L."/>
            <person name="Lee A.P."/>
            <person name="Johnson J."/>
            <person name="Dandona N."/>
            <person name="Viswanathan L.D."/>
            <person name="Tay A."/>
            <person name="Venter J.C."/>
            <person name="Strausberg R.L."/>
            <person name="Brenner S."/>
        </authorList>
    </citation>
    <scope>NUCLEOTIDE SEQUENCE [LARGE SCALE GENOMIC DNA]</scope>
</reference>
<dbReference type="SUPFAM" id="SSF50249">
    <property type="entry name" value="Nucleic acid-binding proteins"/>
    <property type="match status" value="1"/>
</dbReference>
<dbReference type="AlphaFoldDB" id="A0A4W3IQD5"/>
<dbReference type="InterPro" id="IPR000266">
    <property type="entry name" value="Ribosomal_uS17"/>
</dbReference>
<keyword evidence="11" id="KW-1185">Reference proteome</keyword>
<reference evidence="11" key="3">
    <citation type="journal article" date="2014" name="Nature">
        <title>Elephant shark genome provides unique insights into gnathostome evolution.</title>
        <authorList>
            <consortium name="International Elephant Shark Genome Sequencing Consortium"/>
            <person name="Venkatesh B."/>
            <person name="Lee A.P."/>
            <person name="Ravi V."/>
            <person name="Maurya A.K."/>
            <person name="Lian M.M."/>
            <person name="Swann J.B."/>
            <person name="Ohta Y."/>
            <person name="Flajnik M.F."/>
            <person name="Sutoh Y."/>
            <person name="Kasahara M."/>
            <person name="Hoon S."/>
            <person name="Gangu V."/>
            <person name="Roy S.W."/>
            <person name="Irimia M."/>
            <person name="Korzh V."/>
            <person name="Kondrychyn I."/>
            <person name="Lim Z.W."/>
            <person name="Tay B.H."/>
            <person name="Tohari S."/>
            <person name="Kong K.W."/>
            <person name="Ho S."/>
            <person name="Lorente-Galdos B."/>
            <person name="Quilez J."/>
            <person name="Marques-Bonet T."/>
            <person name="Raney B.J."/>
            <person name="Ingham P.W."/>
            <person name="Tay A."/>
            <person name="Hillier L.W."/>
            <person name="Minx P."/>
            <person name="Boehm T."/>
            <person name="Wilson R.K."/>
            <person name="Brenner S."/>
            <person name="Warren W.C."/>
        </authorList>
    </citation>
    <scope>NUCLEOTIDE SEQUENCE [LARGE SCALE GENOMIC DNA]</scope>
</reference>
<dbReference type="GO" id="GO:0019843">
    <property type="term" value="F:rRNA binding"/>
    <property type="evidence" value="ECO:0007669"/>
    <property type="project" value="UniProtKB-KW"/>
</dbReference>
<dbReference type="Ensembl" id="ENSCMIT00000029108.1">
    <property type="protein sequence ID" value="ENSCMIP00000028653.1"/>
    <property type="gene ID" value="ENSCMIG00000012427.1"/>
</dbReference>
<reference evidence="11" key="2">
    <citation type="journal article" date="2007" name="PLoS Biol.">
        <title>Survey sequencing and comparative analysis of the elephant shark (Callorhinchus milii) genome.</title>
        <authorList>
            <person name="Venkatesh B."/>
            <person name="Kirkness E.F."/>
            <person name="Loh Y.H."/>
            <person name="Halpern A.L."/>
            <person name="Lee A.P."/>
            <person name="Johnson J."/>
            <person name="Dandona N."/>
            <person name="Viswanathan L.D."/>
            <person name="Tay A."/>
            <person name="Venter J.C."/>
            <person name="Strausberg R.L."/>
            <person name="Brenner S."/>
        </authorList>
    </citation>
    <scope>NUCLEOTIDE SEQUENCE [LARGE SCALE GENOMIC DNA]</scope>
</reference>
<dbReference type="PANTHER" id="PTHR24088:SF0">
    <property type="entry name" value="SMALL RIBOSOMAL SUBUNIT PROTEIN US17M"/>
    <property type="match status" value="1"/>
</dbReference>
<dbReference type="CDD" id="cd00364">
    <property type="entry name" value="Ribosomal_uS17"/>
    <property type="match status" value="1"/>
</dbReference>
<dbReference type="Proteomes" id="UP000314986">
    <property type="component" value="Unassembled WGS sequence"/>
</dbReference>
<keyword evidence="3" id="KW-0699">rRNA-binding</keyword>
<sequence>MSARTATVHAKWIIGKVIGTKMQKTAKVQVTRLVLDNYLLKYFNKRKTYFAHDAQQQCTVGDIVLLRALPERRSKHVKHELAEIVFKVGNIIDPVTGIRCSGSKLLDLPGDCRPEVAAELNYLDPDVAQSDSKPKASAN</sequence>
<keyword evidence="5" id="KW-0689">Ribosomal protein</keyword>
<keyword evidence="4" id="KW-0694">RNA-binding</keyword>
<reference evidence="10" key="5">
    <citation type="submission" date="2025-09" db="UniProtKB">
        <authorList>
            <consortium name="Ensembl"/>
        </authorList>
    </citation>
    <scope>IDENTIFICATION</scope>
</reference>
<evidence type="ECO:0000256" key="6">
    <source>
        <dbReference type="ARBA" id="ARBA00023128"/>
    </source>
</evidence>
<dbReference type="PANTHER" id="PTHR24088">
    <property type="entry name" value="28S RIBOSOMAL PROTEIN S17, MITOCHONDRIAL"/>
    <property type="match status" value="1"/>
</dbReference>
<dbReference type="Gene3D" id="2.40.50.140">
    <property type="entry name" value="Nucleic acid-binding proteins"/>
    <property type="match status" value="1"/>
</dbReference>
<dbReference type="InParanoid" id="A0A4W3IQD5"/>
<protein>
    <recommendedName>
        <fullName evidence="8">Small ribosomal subunit protein uS17m</fullName>
    </recommendedName>
    <alternativeName>
        <fullName evidence="9">28S ribosomal protein S17, mitochondrial</fullName>
    </alternativeName>
</protein>
<evidence type="ECO:0000313" key="11">
    <source>
        <dbReference type="Proteomes" id="UP000314986"/>
    </source>
</evidence>